<evidence type="ECO:0000256" key="2">
    <source>
        <dbReference type="SAM" id="SignalP"/>
    </source>
</evidence>
<protein>
    <recommendedName>
        <fullName evidence="5">Intersectin-EH binding protein Ibp1</fullName>
    </recommendedName>
</protein>
<dbReference type="AlphaFoldDB" id="A0A1Q9AQD3"/>
<feature type="signal peptide" evidence="2">
    <location>
        <begin position="1"/>
        <end position="30"/>
    </location>
</feature>
<evidence type="ECO:0000313" key="4">
    <source>
        <dbReference type="Proteomes" id="UP000186143"/>
    </source>
</evidence>
<evidence type="ECO:0008006" key="5">
    <source>
        <dbReference type="Google" id="ProtNLM"/>
    </source>
</evidence>
<feature type="region of interest" description="Disordered" evidence="1">
    <location>
        <begin position="32"/>
        <end position="107"/>
    </location>
</feature>
<evidence type="ECO:0000256" key="1">
    <source>
        <dbReference type="SAM" id="MobiDB-lite"/>
    </source>
</evidence>
<gene>
    <name evidence="3" type="ORF">BJF92_21705</name>
</gene>
<reference evidence="3 4" key="1">
    <citation type="submission" date="2016-09" db="EMBL/GenBank/DDBJ databases">
        <title>Rhizobium sp. nov., a novel species isolated from the rice rhizosphere.</title>
        <authorList>
            <person name="Zhao J."/>
            <person name="Zhang X."/>
        </authorList>
    </citation>
    <scope>NUCLEOTIDE SEQUENCE [LARGE SCALE GENOMIC DNA]</scope>
    <source>
        <strain evidence="3 4">MH17</strain>
    </source>
</reference>
<dbReference type="Proteomes" id="UP000186143">
    <property type="component" value="Unassembled WGS sequence"/>
</dbReference>
<keyword evidence="2" id="KW-0732">Signal</keyword>
<feature type="chain" id="PRO_5013317095" description="Intersectin-EH binding protein Ibp1" evidence="2">
    <location>
        <begin position="31"/>
        <end position="107"/>
    </location>
</feature>
<proteinExistence type="predicted"/>
<comment type="caution">
    <text evidence="3">The sequence shown here is derived from an EMBL/GenBank/DDBJ whole genome shotgun (WGS) entry which is preliminary data.</text>
</comment>
<feature type="compositionally biased region" description="Polar residues" evidence="1">
    <location>
        <begin position="39"/>
        <end position="61"/>
    </location>
</feature>
<dbReference type="STRING" id="1672749.BJF92_21705"/>
<dbReference type="OrthoDB" id="8400919at2"/>
<dbReference type="RefSeq" id="WP_075632819.1">
    <property type="nucleotide sequence ID" value="NZ_MKIO01000013.1"/>
</dbReference>
<organism evidence="3 4">
    <name type="scientific">Xaviernesmea rhizosphaerae</name>
    <dbReference type="NCBI Taxonomy" id="1672749"/>
    <lineage>
        <taxon>Bacteria</taxon>
        <taxon>Pseudomonadati</taxon>
        <taxon>Pseudomonadota</taxon>
        <taxon>Alphaproteobacteria</taxon>
        <taxon>Hyphomicrobiales</taxon>
        <taxon>Rhizobiaceae</taxon>
        <taxon>Rhizobium/Agrobacterium group</taxon>
        <taxon>Xaviernesmea</taxon>
    </lineage>
</organism>
<sequence length="107" mass="10435">MFKQASTRHCRLVAAAAFAAAALMATLTIAQTAPAPGGTNCTGAPSSTGTGANPNHGSASLTERLDNCNGVLAPPATGDGDMVSPPPQQGTTPVIKPGDVAPKANPG</sequence>
<dbReference type="EMBL" id="MKIO01000013">
    <property type="protein sequence ID" value="OLP57622.1"/>
    <property type="molecule type" value="Genomic_DNA"/>
</dbReference>
<accession>A0A1Q9AQD3</accession>
<name>A0A1Q9AQD3_9HYPH</name>
<evidence type="ECO:0000313" key="3">
    <source>
        <dbReference type="EMBL" id="OLP57622.1"/>
    </source>
</evidence>